<keyword evidence="2" id="KW-1185">Reference proteome</keyword>
<dbReference type="EMBL" id="BGZK01000481">
    <property type="protein sequence ID" value="GBP46318.1"/>
    <property type="molecule type" value="Genomic_DNA"/>
</dbReference>
<organism evidence="1 2">
    <name type="scientific">Eumeta variegata</name>
    <name type="common">Bagworm moth</name>
    <name type="synonym">Eumeta japonica</name>
    <dbReference type="NCBI Taxonomy" id="151549"/>
    <lineage>
        <taxon>Eukaryota</taxon>
        <taxon>Metazoa</taxon>
        <taxon>Ecdysozoa</taxon>
        <taxon>Arthropoda</taxon>
        <taxon>Hexapoda</taxon>
        <taxon>Insecta</taxon>
        <taxon>Pterygota</taxon>
        <taxon>Neoptera</taxon>
        <taxon>Endopterygota</taxon>
        <taxon>Lepidoptera</taxon>
        <taxon>Glossata</taxon>
        <taxon>Ditrysia</taxon>
        <taxon>Tineoidea</taxon>
        <taxon>Psychidae</taxon>
        <taxon>Oiketicinae</taxon>
        <taxon>Eumeta</taxon>
    </lineage>
</organism>
<name>A0A4C1W4Q6_EUMVA</name>
<dbReference type="AlphaFoldDB" id="A0A4C1W4Q6"/>
<dbReference type="Proteomes" id="UP000299102">
    <property type="component" value="Unassembled WGS sequence"/>
</dbReference>
<evidence type="ECO:0000313" key="2">
    <source>
        <dbReference type="Proteomes" id="UP000299102"/>
    </source>
</evidence>
<reference evidence="1 2" key="1">
    <citation type="journal article" date="2019" name="Commun. Biol.">
        <title>The bagworm genome reveals a unique fibroin gene that provides high tensile strength.</title>
        <authorList>
            <person name="Kono N."/>
            <person name="Nakamura H."/>
            <person name="Ohtoshi R."/>
            <person name="Tomita M."/>
            <person name="Numata K."/>
            <person name="Arakawa K."/>
        </authorList>
    </citation>
    <scope>NUCLEOTIDE SEQUENCE [LARGE SCALE GENOMIC DNA]</scope>
</reference>
<sequence length="108" mass="12073">MKSRGCEEVELGSVIAHKRLHSIIRCAASPSESNTEKRSRPDALLITPYENAHRNMNGRRYIIGVTPCITRADDSSRAIYRRACAMYDTRILCVAAIGSRHAVYVPLI</sequence>
<gene>
    <name evidence="1" type="ORF">EVAR_39695_1</name>
</gene>
<comment type="caution">
    <text evidence="1">The sequence shown here is derived from an EMBL/GenBank/DDBJ whole genome shotgun (WGS) entry which is preliminary data.</text>
</comment>
<protein>
    <submittedName>
        <fullName evidence="1">Uncharacterized protein</fullName>
    </submittedName>
</protein>
<proteinExistence type="predicted"/>
<evidence type="ECO:0000313" key="1">
    <source>
        <dbReference type="EMBL" id="GBP46318.1"/>
    </source>
</evidence>
<accession>A0A4C1W4Q6</accession>